<accession>A0A8C1DQR2</accession>
<evidence type="ECO:0000313" key="8">
    <source>
        <dbReference type="Ensembl" id="ENSCCRP00000063025.2"/>
    </source>
</evidence>
<evidence type="ECO:0000256" key="1">
    <source>
        <dbReference type="ARBA" id="ARBA00004123"/>
    </source>
</evidence>
<sequence>TTLSFLNLVALFVSPDIDALCACKVLQALFHCDQVQYTLVPVAGWQDLGTAFMEHKDLYINCSNVDLLETLQPEEDSVFFICDTHRPVDVVNVYNDTQIKLLIKQDDDLGVPSYDDIFRDDEEDEEEGEDSGNESDGSAEPSGKRRRYDEDALERRIERQRARREWEARRSAALVMFELAWVMSKDTKDMLWWSVIGVTDQWVHDKIPHMKYVTDIATLQRHVSRHNHRNEDEENSLSIDCMRITFEYDLRLVLYQHWSLYESICNSCYTSCSFKLWSINGQKKLQEFLADMGLPLKQVRQKFNSMDMAIKENLREVIEESANKFSMKDIRVQTFAVHFGFKNRFLASDVVHAAAALLENVEKDETPADNFIKALDCLSRSNLERLHLGIDLAKRKLKAIQQTVASCICTNLILSQGPFLYCHLLEGTPDVKLFSKPLALTLLCKYLLKAFVCSTRNKRCKILPLIMAAPLDVEKGTVIVLGIPPESETSDKKNFFGRAFEKAAESTSSRTLHDHFDTSVIELKMEDRGKFLDALITLLS</sequence>
<dbReference type="GO" id="GO:1902977">
    <property type="term" value="P:mitotic DNA replication preinitiation complex assembly"/>
    <property type="evidence" value="ECO:0007669"/>
    <property type="project" value="TreeGrafter"/>
</dbReference>
<dbReference type="GO" id="GO:0006270">
    <property type="term" value="P:DNA replication initiation"/>
    <property type="evidence" value="ECO:0007669"/>
    <property type="project" value="InterPro"/>
</dbReference>
<dbReference type="GO" id="GO:0031261">
    <property type="term" value="C:DNA replication preinitiation complex"/>
    <property type="evidence" value="ECO:0007669"/>
    <property type="project" value="TreeGrafter"/>
</dbReference>
<evidence type="ECO:0000313" key="9">
    <source>
        <dbReference type="Proteomes" id="UP001108240"/>
    </source>
</evidence>
<feature type="compositionally biased region" description="Acidic residues" evidence="6">
    <location>
        <begin position="121"/>
        <end position="133"/>
    </location>
</feature>
<feature type="region of interest" description="Disordered" evidence="6">
    <location>
        <begin position="121"/>
        <end position="151"/>
    </location>
</feature>
<keyword evidence="9" id="KW-1185">Reference proteome</keyword>
<dbReference type="GO" id="GO:0000727">
    <property type="term" value="P:double-strand break repair via break-induced replication"/>
    <property type="evidence" value="ECO:0007669"/>
    <property type="project" value="TreeGrafter"/>
</dbReference>
<feature type="signal peptide" evidence="7">
    <location>
        <begin position="1"/>
        <end position="19"/>
    </location>
</feature>
<dbReference type="AlphaFoldDB" id="A0A8C1DQR2"/>
<evidence type="ECO:0000256" key="2">
    <source>
        <dbReference type="ARBA" id="ARBA00010727"/>
    </source>
</evidence>
<dbReference type="Ensembl" id="ENSCCRT00000068297.2">
    <property type="protein sequence ID" value="ENSCCRP00000063025.2"/>
    <property type="gene ID" value="ENSCCRG00000032741.2"/>
</dbReference>
<reference evidence="8" key="1">
    <citation type="submission" date="2025-08" db="UniProtKB">
        <authorList>
            <consortium name="Ensembl"/>
        </authorList>
    </citation>
    <scope>IDENTIFICATION</scope>
</reference>
<evidence type="ECO:0000256" key="3">
    <source>
        <dbReference type="ARBA" id="ARBA00022705"/>
    </source>
</evidence>
<dbReference type="Pfam" id="PF02724">
    <property type="entry name" value="CDC45"/>
    <property type="match status" value="1"/>
</dbReference>
<keyword evidence="7" id="KW-0732">Signal</keyword>
<protein>
    <submittedName>
        <fullName evidence="8">CDC45 cell division cycle 45 homolog (S. cerevisiae)</fullName>
    </submittedName>
</protein>
<feature type="chain" id="PRO_5039952426" evidence="7">
    <location>
        <begin position="20"/>
        <end position="540"/>
    </location>
</feature>
<keyword evidence="4" id="KW-0539">Nucleus</keyword>
<evidence type="ECO:0000256" key="4">
    <source>
        <dbReference type="ARBA" id="ARBA00023242"/>
    </source>
</evidence>
<keyword evidence="3" id="KW-0235">DNA replication</keyword>
<organism evidence="8 9">
    <name type="scientific">Cyprinus carpio carpio</name>
    <dbReference type="NCBI Taxonomy" id="630221"/>
    <lineage>
        <taxon>Eukaryota</taxon>
        <taxon>Metazoa</taxon>
        <taxon>Chordata</taxon>
        <taxon>Craniata</taxon>
        <taxon>Vertebrata</taxon>
        <taxon>Euteleostomi</taxon>
        <taxon>Actinopterygii</taxon>
        <taxon>Neopterygii</taxon>
        <taxon>Teleostei</taxon>
        <taxon>Ostariophysi</taxon>
        <taxon>Cypriniformes</taxon>
        <taxon>Cyprinidae</taxon>
        <taxon>Cyprininae</taxon>
        <taxon>Cyprinus</taxon>
    </lineage>
</organism>
<evidence type="ECO:0000256" key="7">
    <source>
        <dbReference type="SAM" id="SignalP"/>
    </source>
</evidence>
<dbReference type="GeneTree" id="ENSGT00390000009662"/>
<reference evidence="8" key="2">
    <citation type="submission" date="2025-09" db="UniProtKB">
        <authorList>
            <consortium name="Ensembl"/>
        </authorList>
    </citation>
    <scope>IDENTIFICATION</scope>
</reference>
<comment type="similarity">
    <text evidence="2">Belongs to the CDC45 family.</text>
</comment>
<dbReference type="GO" id="GO:0003682">
    <property type="term" value="F:chromatin binding"/>
    <property type="evidence" value="ECO:0007669"/>
    <property type="project" value="TreeGrafter"/>
</dbReference>
<evidence type="ECO:0000256" key="6">
    <source>
        <dbReference type="SAM" id="MobiDB-lite"/>
    </source>
</evidence>
<dbReference type="PANTHER" id="PTHR10507">
    <property type="entry name" value="CDC45-RELATED PROTEIN"/>
    <property type="match status" value="1"/>
</dbReference>
<comment type="subcellular location">
    <subcellularLocation>
        <location evidence="1">Nucleus</location>
    </subcellularLocation>
</comment>
<proteinExistence type="inferred from homology"/>
<evidence type="ECO:0000256" key="5">
    <source>
        <dbReference type="ARBA" id="ARBA00023306"/>
    </source>
</evidence>
<dbReference type="GO" id="GO:0003688">
    <property type="term" value="F:DNA replication origin binding"/>
    <property type="evidence" value="ECO:0007669"/>
    <property type="project" value="TreeGrafter"/>
</dbReference>
<dbReference type="PANTHER" id="PTHR10507:SF0">
    <property type="entry name" value="CELL DIVISION CONTROL PROTEIN 45 HOMOLOG"/>
    <property type="match status" value="1"/>
</dbReference>
<name>A0A8C1DQR2_CYPCA</name>
<dbReference type="Proteomes" id="UP001108240">
    <property type="component" value="Unplaced"/>
</dbReference>
<keyword evidence="5" id="KW-0131">Cell cycle</keyword>
<dbReference type="InterPro" id="IPR003874">
    <property type="entry name" value="CDC45"/>
</dbReference>
<dbReference type="GO" id="GO:0003697">
    <property type="term" value="F:single-stranded DNA binding"/>
    <property type="evidence" value="ECO:0007669"/>
    <property type="project" value="TreeGrafter"/>
</dbReference>